<dbReference type="GO" id="GO:0003964">
    <property type="term" value="F:RNA-directed DNA polymerase activity"/>
    <property type="evidence" value="ECO:0007669"/>
    <property type="project" value="UniProtKB-KW"/>
</dbReference>
<dbReference type="GO" id="GO:0006310">
    <property type="term" value="P:DNA recombination"/>
    <property type="evidence" value="ECO:0007669"/>
    <property type="project" value="UniProtKB-KW"/>
</dbReference>
<dbReference type="InterPro" id="IPR036397">
    <property type="entry name" value="RNaseH_sf"/>
</dbReference>
<dbReference type="GO" id="GO:0006508">
    <property type="term" value="P:proteolysis"/>
    <property type="evidence" value="ECO:0007669"/>
    <property type="project" value="UniProtKB-KW"/>
</dbReference>
<dbReference type="InterPro" id="IPR001584">
    <property type="entry name" value="Integrase_cat-core"/>
</dbReference>
<keyword evidence="4" id="KW-0540">Nuclease</keyword>
<dbReference type="Pfam" id="PF08284">
    <property type="entry name" value="RVP_2"/>
    <property type="match status" value="1"/>
</dbReference>
<evidence type="ECO:0000256" key="8">
    <source>
        <dbReference type="ARBA" id="ARBA00022801"/>
    </source>
</evidence>
<comment type="caution">
    <text evidence="19">The sequence shown here is derived from an EMBL/GenBank/DDBJ whole genome shotgun (WGS) entry which is preliminary data.</text>
</comment>
<feature type="region of interest" description="Disordered" evidence="16">
    <location>
        <begin position="56"/>
        <end position="77"/>
    </location>
</feature>
<dbReference type="InterPro" id="IPR036875">
    <property type="entry name" value="Znf_CCHC_sf"/>
</dbReference>
<evidence type="ECO:0000256" key="5">
    <source>
        <dbReference type="ARBA" id="ARBA00022723"/>
    </source>
</evidence>
<evidence type="ECO:0000313" key="19">
    <source>
        <dbReference type="EMBL" id="GEY33909.1"/>
    </source>
</evidence>
<organism evidence="19">
    <name type="scientific">Tanacetum cinerariifolium</name>
    <name type="common">Dalmatian daisy</name>
    <name type="synonym">Chrysanthemum cinerariifolium</name>
    <dbReference type="NCBI Taxonomy" id="118510"/>
    <lineage>
        <taxon>Eukaryota</taxon>
        <taxon>Viridiplantae</taxon>
        <taxon>Streptophyta</taxon>
        <taxon>Embryophyta</taxon>
        <taxon>Tracheophyta</taxon>
        <taxon>Spermatophyta</taxon>
        <taxon>Magnoliopsida</taxon>
        <taxon>eudicotyledons</taxon>
        <taxon>Gunneridae</taxon>
        <taxon>Pentapetalae</taxon>
        <taxon>asterids</taxon>
        <taxon>campanulids</taxon>
        <taxon>Asterales</taxon>
        <taxon>Asteraceae</taxon>
        <taxon>Asteroideae</taxon>
        <taxon>Anthemideae</taxon>
        <taxon>Anthemidinae</taxon>
        <taxon>Tanacetum</taxon>
    </lineage>
</organism>
<dbReference type="PROSITE" id="PS50994">
    <property type="entry name" value="INTEGRASE"/>
    <property type="match status" value="1"/>
</dbReference>
<dbReference type="GO" id="GO:0003887">
    <property type="term" value="F:DNA-directed DNA polymerase activity"/>
    <property type="evidence" value="ECO:0007669"/>
    <property type="project" value="UniProtKB-KW"/>
</dbReference>
<evidence type="ECO:0000256" key="13">
    <source>
        <dbReference type="ARBA" id="ARBA00023125"/>
    </source>
</evidence>
<dbReference type="InterPro" id="IPR056924">
    <property type="entry name" value="SH3_Tf2-1"/>
</dbReference>
<dbReference type="PROSITE" id="PS50158">
    <property type="entry name" value="ZF_CCHC"/>
    <property type="match status" value="1"/>
</dbReference>
<dbReference type="Pfam" id="PF24626">
    <property type="entry name" value="SH3_Tf2-1"/>
    <property type="match status" value="1"/>
</dbReference>
<evidence type="ECO:0000259" key="17">
    <source>
        <dbReference type="PROSITE" id="PS50158"/>
    </source>
</evidence>
<dbReference type="Pfam" id="PF17921">
    <property type="entry name" value="Integrase_H2C2"/>
    <property type="match status" value="1"/>
</dbReference>
<evidence type="ECO:0000256" key="4">
    <source>
        <dbReference type="ARBA" id="ARBA00022722"/>
    </source>
</evidence>
<keyword evidence="7" id="KW-0255">Endonuclease</keyword>
<dbReference type="Gene3D" id="1.10.340.70">
    <property type="match status" value="1"/>
</dbReference>
<reference evidence="19" key="1">
    <citation type="journal article" date="2019" name="Sci. Rep.">
        <title>Draft genome of Tanacetum cinerariifolium, the natural source of mosquito coil.</title>
        <authorList>
            <person name="Yamashiro T."/>
            <person name="Shiraishi A."/>
            <person name="Satake H."/>
            <person name="Nakayama K."/>
        </authorList>
    </citation>
    <scope>NUCLEOTIDE SEQUENCE</scope>
</reference>
<dbReference type="Gene3D" id="3.30.70.270">
    <property type="match status" value="3"/>
</dbReference>
<dbReference type="InterPro" id="IPR021109">
    <property type="entry name" value="Peptidase_aspartic_dom_sf"/>
</dbReference>
<keyword evidence="12" id="KW-0239">DNA-directed DNA polymerase</keyword>
<dbReference type="GO" id="GO:0008270">
    <property type="term" value="F:zinc ion binding"/>
    <property type="evidence" value="ECO:0007669"/>
    <property type="project" value="UniProtKB-KW"/>
</dbReference>
<keyword evidence="11 19" id="KW-0695">RNA-directed DNA polymerase</keyword>
<keyword evidence="14" id="KW-0233">DNA recombination</keyword>
<feature type="compositionally biased region" description="Basic residues" evidence="16">
    <location>
        <begin position="56"/>
        <end position="68"/>
    </location>
</feature>
<evidence type="ECO:0000259" key="18">
    <source>
        <dbReference type="PROSITE" id="PS50994"/>
    </source>
</evidence>
<keyword evidence="15" id="KW-0863">Zinc-finger</keyword>
<keyword evidence="10" id="KW-0229">DNA integration</keyword>
<dbReference type="Gene3D" id="3.30.420.10">
    <property type="entry name" value="Ribonuclease H-like superfamily/Ribonuclease H"/>
    <property type="match status" value="1"/>
</dbReference>
<dbReference type="SUPFAM" id="SSF53098">
    <property type="entry name" value="Ribonuclease H-like"/>
    <property type="match status" value="1"/>
</dbReference>
<gene>
    <name evidence="19" type="ORF">Tci_405883</name>
</gene>
<evidence type="ECO:0000256" key="3">
    <source>
        <dbReference type="ARBA" id="ARBA00022695"/>
    </source>
</evidence>
<dbReference type="EMBL" id="BKCJ010170375">
    <property type="protein sequence ID" value="GEY33909.1"/>
    <property type="molecule type" value="Genomic_DNA"/>
</dbReference>
<keyword evidence="8" id="KW-0378">Hydrolase</keyword>
<dbReference type="CDD" id="cd01647">
    <property type="entry name" value="RT_LTR"/>
    <property type="match status" value="1"/>
</dbReference>
<dbReference type="Gene3D" id="3.10.10.10">
    <property type="entry name" value="HIV Type 1 Reverse Transcriptase, subunit A, domain 1"/>
    <property type="match status" value="1"/>
</dbReference>
<dbReference type="InterPro" id="IPR050951">
    <property type="entry name" value="Retrovirus_Pol_polyprotein"/>
</dbReference>
<evidence type="ECO:0000256" key="10">
    <source>
        <dbReference type="ARBA" id="ARBA00022908"/>
    </source>
</evidence>
<accession>A0A699HKH9</accession>
<dbReference type="Gene3D" id="4.10.60.10">
    <property type="entry name" value="Zinc finger, CCHC-type"/>
    <property type="match status" value="1"/>
</dbReference>
<keyword evidence="1" id="KW-0645">Protease</keyword>
<dbReference type="SUPFAM" id="SSF57756">
    <property type="entry name" value="Retrovirus zinc finger-like domains"/>
    <property type="match status" value="1"/>
</dbReference>
<dbReference type="Gene3D" id="2.40.70.10">
    <property type="entry name" value="Acid Proteases"/>
    <property type="match status" value="1"/>
</dbReference>
<dbReference type="InterPro" id="IPR012337">
    <property type="entry name" value="RNaseH-like_sf"/>
</dbReference>
<evidence type="ECO:0000256" key="2">
    <source>
        <dbReference type="ARBA" id="ARBA00022679"/>
    </source>
</evidence>
<evidence type="ECO:0000256" key="12">
    <source>
        <dbReference type="ARBA" id="ARBA00022932"/>
    </source>
</evidence>
<dbReference type="InterPro" id="IPR041588">
    <property type="entry name" value="Integrase_H2C2"/>
</dbReference>
<evidence type="ECO:0000256" key="15">
    <source>
        <dbReference type="PROSITE-ProRule" id="PRU00047"/>
    </source>
</evidence>
<dbReference type="PANTHER" id="PTHR37984">
    <property type="entry name" value="PROTEIN CBG26694"/>
    <property type="match status" value="1"/>
</dbReference>
<dbReference type="GO" id="GO:0004190">
    <property type="term" value="F:aspartic-type endopeptidase activity"/>
    <property type="evidence" value="ECO:0007669"/>
    <property type="project" value="UniProtKB-KW"/>
</dbReference>
<dbReference type="GO" id="GO:0003677">
    <property type="term" value="F:DNA binding"/>
    <property type="evidence" value="ECO:0007669"/>
    <property type="project" value="UniProtKB-KW"/>
</dbReference>
<evidence type="ECO:0000256" key="1">
    <source>
        <dbReference type="ARBA" id="ARBA00022670"/>
    </source>
</evidence>
<name>A0A699HKH9_TANCI</name>
<dbReference type="AlphaFoldDB" id="A0A699HKH9"/>
<evidence type="ECO:0000256" key="9">
    <source>
        <dbReference type="ARBA" id="ARBA00022842"/>
    </source>
</evidence>
<keyword evidence="9" id="KW-0460">Magnesium</keyword>
<protein>
    <submittedName>
        <fullName evidence="19">Putative reverse transcriptase domain-containing protein</fullName>
    </submittedName>
</protein>
<dbReference type="InterPro" id="IPR043128">
    <property type="entry name" value="Rev_trsase/Diguanyl_cyclase"/>
</dbReference>
<evidence type="ECO:0000256" key="6">
    <source>
        <dbReference type="ARBA" id="ARBA00022750"/>
    </source>
</evidence>
<evidence type="ECO:0000256" key="16">
    <source>
        <dbReference type="SAM" id="MobiDB-lite"/>
    </source>
</evidence>
<proteinExistence type="predicted"/>
<feature type="domain" description="Integrase catalytic" evidence="18">
    <location>
        <begin position="482"/>
        <end position="701"/>
    </location>
</feature>
<dbReference type="GO" id="GO:0004519">
    <property type="term" value="F:endonuclease activity"/>
    <property type="evidence" value="ECO:0007669"/>
    <property type="project" value="UniProtKB-KW"/>
</dbReference>
<dbReference type="CDD" id="cd00303">
    <property type="entry name" value="retropepsin_like"/>
    <property type="match status" value="1"/>
</dbReference>
<feature type="domain" description="CCHC-type" evidence="17">
    <location>
        <begin position="134"/>
        <end position="149"/>
    </location>
</feature>
<evidence type="ECO:0000256" key="7">
    <source>
        <dbReference type="ARBA" id="ARBA00022759"/>
    </source>
</evidence>
<keyword evidence="5" id="KW-0479">Metal-binding</keyword>
<evidence type="ECO:0000256" key="11">
    <source>
        <dbReference type="ARBA" id="ARBA00022918"/>
    </source>
</evidence>
<dbReference type="SUPFAM" id="SSF56672">
    <property type="entry name" value="DNA/RNA polymerases"/>
    <property type="match status" value="1"/>
</dbReference>
<sequence>MALMCPDLVPNEKKKIERYMKGFPERINGNITSARPTILHEAVNLARELVEQAVQRKAHHQQNRRQKTARAYTTAPAKGKAYAGTLPKCNRCNLHHTGRCPPKCRRCQRLGHHEADCKVRLPCTEDNPLRNVTCYGCGEKGHLRHLCPKGRNQQNEGARARAYVVVETHSRIRMCYDVELADKKIVSTNTVLRGCTLALFSHTFKIDLLPTRLGSFDVIVGIDWLSYHRAVIVFYEKIVRIPLPNGEILEIHGERPEKDSKSLSCIKADEVRLNDIRTVCDFPEVFPDNLTGLPSVREIEFCIDLIPGALLVVKSPYRLAPFKMQELSNQLKELQEKGFIRPSYSPWGAPVLFFNKKDGALKMCIDYRELNKLTIKNRYPLPRIDDLFDQLQGASEEEHEAHLKTILDFLNKEKLYVKFSKCEFWLKEVQFLGHVVNREGVHVDTSKVESVKNCKTPESPMEICSFLGLAGYYRRFIENFSKIAKPLTQLTQKNKAYRRWIELLSDYECEIKYHPGKANVVADSLSRKERLKPRRVRAMSMTIQSGLKAKILEAHVGGIRKLIMDKAHTSRYSVHPGTNKMYYDLRDLYWWPGMKRDIPEYVSKCLTLTKSAHFLPIREDYKTEKWARIYINEIVARHAYHPETDGQSEHTIQTLEDMLRACVMYFGGSWDTHLPLVEFSYNNSYHKSIKCAPFEAMYGRKCRSPVIWTEIGESQLIGPKIVQETTEKIFQIKERLKTTRSRQKSYADKRRKPFEFKVGDRVLLKVSPWKGVVRFGKKGKLALRYVGPFEIVERVGRVAYRLKLP</sequence>
<evidence type="ECO:0000256" key="14">
    <source>
        <dbReference type="ARBA" id="ARBA00023172"/>
    </source>
</evidence>
<dbReference type="InterPro" id="IPR001878">
    <property type="entry name" value="Znf_CCHC"/>
</dbReference>
<dbReference type="InterPro" id="IPR043502">
    <property type="entry name" value="DNA/RNA_pol_sf"/>
</dbReference>
<keyword evidence="3" id="KW-0548">Nucleotidyltransferase</keyword>
<keyword evidence="15" id="KW-0862">Zinc</keyword>
<dbReference type="GO" id="GO:0015074">
    <property type="term" value="P:DNA integration"/>
    <property type="evidence" value="ECO:0007669"/>
    <property type="project" value="UniProtKB-KW"/>
</dbReference>
<keyword evidence="6" id="KW-0064">Aspartyl protease</keyword>
<dbReference type="PANTHER" id="PTHR37984:SF5">
    <property type="entry name" value="PROTEIN NYNRIN-LIKE"/>
    <property type="match status" value="1"/>
</dbReference>
<dbReference type="SMART" id="SM00343">
    <property type="entry name" value="ZnF_C2HC"/>
    <property type="match status" value="2"/>
</dbReference>
<keyword evidence="2" id="KW-0808">Transferase</keyword>
<keyword evidence="13" id="KW-0238">DNA-binding</keyword>